<dbReference type="EMBL" id="QOVI01000009">
    <property type="protein sequence ID" value="RXG11711.1"/>
    <property type="molecule type" value="Genomic_DNA"/>
</dbReference>
<proteinExistence type="predicted"/>
<evidence type="ECO:0000313" key="3">
    <source>
        <dbReference type="Proteomes" id="UP000289821"/>
    </source>
</evidence>
<dbReference type="OrthoDB" id="1376285at2"/>
<evidence type="ECO:0008006" key="4">
    <source>
        <dbReference type="Google" id="ProtNLM"/>
    </source>
</evidence>
<protein>
    <recommendedName>
        <fullName evidence="4">Auto-transporter adhesin head GIN domain-containing protein</fullName>
    </recommendedName>
</protein>
<keyword evidence="3" id="KW-1185">Reference proteome</keyword>
<evidence type="ECO:0000256" key="1">
    <source>
        <dbReference type="SAM" id="SignalP"/>
    </source>
</evidence>
<dbReference type="Proteomes" id="UP000289821">
    <property type="component" value="Unassembled WGS sequence"/>
</dbReference>
<reference evidence="2 3" key="1">
    <citation type="submission" date="2018-07" db="EMBL/GenBank/DDBJ databases">
        <title>Leeuwenhoekiella genomics.</title>
        <authorList>
            <person name="Tahon G."/>
            <person name="Willems A."/>
        </authorList>
    </citation>
    <scope>NUCLEOTIDE SEQUENCE [LARGE SCALE GENOMIC DNA]</scope>
    <source>
        <strain evidence="2 3">R-50232</strain>
    </source>
</reference>
<evidence type="ECO:0000313" key="2">
    <source>
        <dbReference type="EMBL" id="RXG11711.1"/>
    </source>
</evidence>
<dbReference type="RefSeq" id="WP_128762712.1">
    <property type="nucleotide sequence ID" value="NZ_QOVI01000009.1"/>
</dbReference>
<feature type="chain" id="PRO_5020422373" description="Auto-transporter adhesin head GIN domain-containing protein" evidence="1">
    <location>
        <begin position="21"/>
        <end position="111"/>
    </location>
</feature>
<sequence>MKKLHILVLALALTATNLFANTDPKPESKSVELRAQVVALLGNPDIELEQDTIESNIHFMVTAQGKLVLLNVATENKTIENYIKSRLNYKKTDIKVLGNRFFNITYTIKKH</sequence>
<organism evidence="2 3">
    <name type="scientific">Leeuwenhoekiella aestuarii</name>
    <dbReference type="NCBI Taxonomy" id="2249426"/>
    <lineage>
        <taxon>Bacteria</taxon>
        <taxon>Pseudomonadati</taxon>
        <taxon>Bacteroidota</taxon>
        <taxon>Flavobacteriia</taxon>
        <taxon>Flavobacteriales</taxon>
        <taxon>Flavobacteriaceae</taxon>
        <taxon>Leeuwenhoekiella</taxon>
    </lineage>
</organism>
<accession>A0A4Q0NPZ5</accession>
<keyword evidence="1" id="KW-0732">Signal</keyword>
<gene>
    <name evidence="2" type="ORF">DSM04_10936</name>
</gene>
<name>A0A4Q0NPZ5_9FLAO</name>
<feature type="signal peptide" evidence="1">
    <location>
        <begin position="1"/>
        <end position="20"/>
    </location>
</feature>
<comment type="caution">
    <text evidence="2">The sequence shown here is derived from an EMBL/GenBank/DDBJ whole genome shotgun (WGS) entry which is preliminary data.</text>
</comment>
<dbReference type="AlphaFoldDB" id="A0A4Q0NPZ5"/>